<protein>
    <submittedName>
        <fullName evidence="1">Uncharacterized protein</fullName>
    </submittedName>
</protein>
<organism evidence="1">
    <name type="scientific">Anguilla anguilla</name>
    <name type="common">European freshwater eel</name>
    <name type="synonym">Muraena anguilla</name>
    <dbReference type="NCBI Taxonomy" id="7936"/>
    <lineage>
        <taxon>Eukaryota</taxon>
        <taxon>Metazoa</taxon>
        <taxon>Chordata</taxon>
        <taxon>Craniata</taxon>
        <taxon>Vertebrata</taxon>
        <taxon>Euteleostomi</taxon>
        <taxon>Actinopterygii</taxon>
        <taxon>Neopterygii</taxon>
        <taxon>Teleostei</taxon>
        <taxon>Anguilliformes</taxon>
        <taxon>Anguillidae</taxon>
        <taxon>Anguilla</taxon>
    </lineage>
</organism>
<evidence type="ECO:0000313" key="1">
    <source>
        <dbReference type="EMBL" id="JAG99768.1"/>
    </source>
</evidence>
<reference evidence="1" key="1">
    <citation type="submission" date="2014-11" db="EMBL/GenBank/DDBJ databases">
        <authorList>
            <person name="Amaro Gonzalez C."/>
        </authorList>
    </citation>
    <scope>NUCLEOTIDE SEQUENCE</scope>
</reference>
<proteinExistence type="predicted"/>
<name>A0A0E9P5R8_ANGAN</name>
<dbReference type="AlphaFoldDB" id="A0A0E9P5R8"/>
<dbReference type="EMBL" id="GBXM01108808">
    <property type="protein sequence ID" value="JAG99768.1"/>
    <property type="molecule type" value="Transcribed_RNA"/>
</dbReference>
<accession>A0A0E9P5R8</accession>
<reference evidence="1" key="2">
    <citation type="journal article" date="2015" name="Fish Shellfish Immunol.">
        <title>Early steps in the European eel (Anguilla anguilla)-Vibrio vulnificus interaction in the gills: Role of the RtxA13 toxin.</title>
        <authorList>
            <person name="Callol A."/>
            <person name="Pajuelo D."/>
            <person name="Ebbesson L."/>
            <person name="Teles M."/>
            <person name="MacKenzie S."/>
            <person name="Amaro C."/>
        </authorList>
    </citation>
    <scope>NUCLEOTIDE SEQUENCE</scope>
</reference>
<sequence>MSLPRPLQTSTRKARRQKLLDLQRRALCGQCRCLSPEMVPS</sequence>